<feature type="binding site" evidence="4">
    <location>
        <begin position="68"/>
        <end position="72"/>
    </location>
    <ligand>
        <name>D-ribulose 5-phosphate</name>
        <dbReference type="ChEBI" id="CHEBI:58121"/>
    </ligand>
</feature>
<dbReference type="InterPro" id="IPR004785">
    <property type="entry name" value="RpiB"/>
</dbReference>
<dbReference type="EMBL" id="FNGU01000004">
    <property type="protein sequence ID" value="SDM17267.1"/>
    <property type="molecule type" value="Genomic_DNA"/>
</dbReference>
<sequence>MSEVIVIGSDHGGLALKEAVIGFLEMQGFKVDDVGTSNQESVDYPDFGEKVARLVSRGEVSRGILICGTGIGMSIVANKFPGVRAALATDEFMARMAKEHNNANIVVLGGRVITPESAQRMVAAWLEAAYEGGRHQQRLDKITRIEQEVAGLGS</sequence>
<comment type="similarity">
    <text evidence="1">Belongs to the LacAB/RpiB family.</text>
</comment>
<evidence type="ECO:0000256" key="4">
    <source>
        <dbReference type="PIRSR" id="PIRSR005384-2"/>
    </source>
</evidence>
<feature type="binding site" evidence="4">
    <location>
        <position position="138"/>
    </location>
    <ligand>
        <name>D-ribulose 5-phosphate</name>
        <dbReference type="ChEBI" id="CHEBI:58121"/>
    </ligand>
</feature>
<feature type="binding site" evidence="4">
    <location>
        <position position="134"/>
    </location>
    <ligand>
        <name>D-ribulose 5-phosphate</name>
        <dbReference type="ChEBI" id="CHEBI:58121"/>
    </ligand>
</feature>
<dbReference type="NCBIfam" id="TIGR01120">
    <property type="entry name" value="rpiB"/>
    <property type="match status" value="1"/>
</dbReference>
<dbReference type="GO" id="GO:0019316">
    <property type="term" value="P:D-allose catabolic process"/>
    <property type="evidence" value="ECO:0007669"/>
    <property type="project" value="TreeGrafter"/>
</dbReference>
<evidence type="ECO:0000313" key="6">
    <source>
        <dbReference type="Proteomes" id="UP000182146"/>
    </source>
</evidence>
<feature type="binding site" evidence="4">
    <location>
        <position position="111"/>
    </location>
    <ligand>
        <name>D-ribulose 5-phosphate</name>
        <dbReference type="ChEBI" id="CHEBI:58121"/>
    </ligand>
</feature>
<dbReference type="Gene3D" id="3.40.1400.10">
    <property type="entry name" value="Sugar-phosphate isomerase, RpiB/LacA/LacB"/>
    <property type="match status" value="1"/>
</dbReference>
<evidence type="ECO:0000313" key="5">
    <source>
        <dbReference type="EMBL" id="SDM17267.1"/>
    </source>
</evidence>
<evidence type="ECO:0000256" key="1">
    <source>
        <dbReference type="ARBA" id="ARBA00008754"/>
    </source>
</evidence>
<evidence type="ECO:0000256" key="2">
    <source>
        <dbReference type="ARBA" id="ARBA00023235"/>
    </source>
</evidence>
<feature type="binding site" evidence="4">
    <location>
        <position position="101"/>
    </location>
    <ligand>
        <name>D-ribulose 5-phosphate</name>
        <dbReference type="ChEBI" id="CHEBI:58121"/>
    </ligand>
</feature>
<dbReference type="PANTHER" id="PTHR30345">
    <property type="entry name" value="RIBOSE-5-PHOSPHATE ISOMERASE B"/>
    <property type="match status" value="1"/>
</dbReference>
<dbReference type="STRING" id="392333.SAMN05660860_01991"/>
<feature type="active site" description="Proton acceptor" evidence="3">
    <location>
        <position position="67"/>
    </location>
</feature>
<dbReference type="Pfam" id="PF02502">
    <property type="entry name" value="LacAB_rpiB"/>
    <property type="match status" value="1"/>
</dbReference>
<dbReference type="PANTHER" id="PTHR30345:SF0">
    <property type="entry name" value="DNA DAMAGE-REPAIR_TOLERATION PROTEIN DRT102"/>
    <property type="match status" value="1"/>
</dbReference>
<name>A0A1G9R329_9BACT</name>
<keyword evidence="2 5" id="KW-0413">Isomerase</keyword>
<dbReference type="Proteomes" id="UP000182146">
    <property type="component" value="Unassembled WGS sequence"/>
</dbReference>
<dbReference type="GO" id="GO:0009052">
    <property type="term" value="P:pentose-phosphate shunt, non-oxidative branch"/>
    <property type="evidence" value="ECO:0007669"/>
    <property type="project" value="TreeGrafter"/>
</dbReference>
<feature type="active site" description="Proton donor" evidence="3">
    <location>
        <position position="100"/>
    </location>
</feature>
<dbReference type="SUPFAM" id="SSF89623">
    <property type="entry name" value="Ribose/Galactose isomerase RpiB/AlsB"/>
    <property type="match status" value="1"/>
</dbReference>
<gene>
    <name evidence="5" type="ORF">SAMN05660860_01991</name>
</gene>
<accession>A0A1G9R329</accession>
<dbReference type="PIRSF" id="PIRSF005384">
    <property type="entry name" value="RpiB_LacA_B"/>
    <property type="match status" value="1"/>
</dbReference>
<dbReference type="AlphaFoldDB" id="A0A1G9R329"/>
<dbReference type="InterPro" id="IPR003500">
    <property type="entry name" value="RpiB_LacA_LacB"/>
</dbReference>
<feature type="binding site" evidence="4">
    <location>
        <begin position="10"/>
        <end position="11"/>
    </location>
    <ligand>
        <name>D-ribulose 5-phosphate</name>
        <dbReference type="ChEBI" id="CHEBI:58121"/>
    </ligand>
</feature>
<dbReference type="NCBIfam" id="NF004051">
    <property type="entry name" value="PRK05571.1"/>
    <property type="match status" value="1"/>
</dbReference>
<evidence type="ECO:0000256" key="3">
    <source>
        <dbReference type="PIRSR" id="PIRSR005384-1"/>
    </source>
</evidence>
<protein>
    <submittedName>
        <fullName evidence="5">Ribose-5-phosphate isomerase</fullName>
    </submittedName>
</protein>
<organism evidence="5 6">
    <name type="scientific">Geoalkalibacter ferrihydriticus</name>
    <dbReference type="NCBI Taxonomy" id="392333"/>
    <lineage>
        <taxon>Bacteria</taxon>
        <taxon>Pseudomonadati</taxon>
        <taxon>Thermodesulfobacteriota</taxon>
        <taxon>Desulfuromonadia</taxon>
        <taxon>Desulfuromonadales</taxon>
        <taxon>Geoalkalibacteraceae</taxon>
        <taxon>Geoalkalibacter</taxon>
    </lineage>
</organism>
<dbReference type="InterPro" id="IPR036569">
    <property type="entry name" value="RpiB_LacA_LacB_sf"/>
</dbReference>
<proteinExistence type="inferred from homology"/>
<dbReference type="NCBIfam" id="TIGR00689">
    <property type="entry name" value="rpiB_lacA_lacB"/>
    <property type="match status" value="1"/>
</dbReference>
<dbReference type="GO" id="GO:0004751">
    <property type="term" value="F:ribose-5-phosphate isomerase activity"/>
    <property type="evidence" value="ECO:0007669"/>
    <property type="project" value="TreeGrafter"/>
</dbReference>
<reference evidence="5 6" key="1">
    <citation type="submission" date="2016-10" db="EMBL/GenBank/DDBJ databases">
        <authorList>
            <person name="de Groot N.N."/>
        </authorList>
    </citation>
    <scope>NUCLEOTIDE SEQUENCE [LARGE SCALE GENOMIC DNA]</scope>
    <source>
        <strain evidence="5 6">DSM 17813</strain>
    </source>
</reference>